<protein>
    <submittedName>
        <fullName evidence="2">Glyoxalase family protein</fullName>
    </submittedName>
</protein>
<dbReference type="PANTHER" id="PTHR36110">
    <property type="entry name" value="RING-CLEAVING DIOXYGENASE MHQE-RELATED"/>
    <property type="match status" value="1"/>
</dbReference>
<dbReference type="InterPro" id="IPR029068">
    <property type="entry name" value="Glyas_Bleomycin-R_OHBP_Dase"/>
</dbReference>
<feature type="domain" description="VOC" evidence="1">
    <location>
        <begin position="145"/>
        <end position="262"/>
    </location>
</feature>
<dbReference type="EMBL" id="FNDZ01000006">
    <property type="protein sequence ID" value="SDJ01798.1"/>
    <property type="molecule type" value="Genomic_DNA"/>
</dbReference>
<proteinExistence type="predicted"/>
<name>A0A1G8QB30_9CLOT</name>
<evidence type="ECO:0000313" key="3">
    <source>
        <dbReference type="Proteomes" id="UP000183255"/>
    </source>
</evidence>
<feature type="domain" description="VOC" evidence="1">
    <location>
        <begin position="6"/>
        <end position="130"/>
    </location>
</feature>
<accession>A0A1G8QB30</accession>
<dbReference type="Proteomes" id="UP000183255">
    <property type="component" value="Unassembled WGS sequence"/>
</dbReference>
<dbReference type="Gene3D" id="3.10.180.10">
    <property type="entry name" value="2,3-Dihydroxybiphenyl 1,2-Dioxygenase, domain 1"/>
    <property type="match status" value="2"/>
</dbReference>
<dbReference type="SUPFAM" id="SSF54593">
    <property type="entry name" value="Glyoxalase/Bleomycin resistance protein/Dihydroxybiphenyl dioxygenase"/>
    <property type="match status" value="1"/>
</dbReference>
<dbReference type="AlphaFoldDB" id="A0A1G8QB30"/>
<dbReference type="PANTHER" id="PTHR36110:SF2">
    <property type="entry name" value="RING-CLEAVING DIOXYGENASE MHQE-RELATED"/>
    <property type="match status" value="1"/>
</dbReference>
<dbReference type="InterPro" id="IPR004360">
    <property type="entry name" value="Glyas_Fos-R_dOase_dom"/>
</dbReference>
<gene>
    <name evidence="2" type="ORF">SAMN05421804_10691</name>
</gene>
<evidence type="ECO:0000259" key="1">
    <source>
        <dbReference type="PROSITE" id="PS51819"/>
    </source>
</evidence>
<dbReference type="RefSeq" id="WP_031576764.1">
    <property type="nucleotide sequence ID" value="NZ_FNDZ01000006.1"/>
</dbReference>
<reference evidence="2 3" key="1">
    <citation type="submission" date="2016-10" db="EMBL/GenBank/DDBJ databases">
        <authorList>
            <person name="de Groot N.N."/>
        </authorList>
    </citation>
    <scope>NUCLEOTIDE SEQUENCE [LARGE SCALE GENOMIC DNA]</scope>
    <source>
        <strain evidence="2 3">CGMCC 1.5058</strain>
    </source>
</reference>
<sequence>MKKTKGIHHITAIVGDPRENLHFYETVLGLRLVKQTVNFDDPGTYHLYFGNETADPGTIITFFPWPGARKGRKGGGQVGTTVYAVPEGSLSYWEERLKAFGISSDYTERFGERYLGFQDVHGLHLELTEKKLPQRSQDASVGILGFSGAVLLSVAPEKTMRALSETMGYEKGEEDEIYVRFRSEADLGNIIDVDKRSYERGEFSVGTVHHIAFRAQDDEDHLSWQSHVADKGHYVTEVKDRNYFNAIYFREGGGILFEIATDTPGFSVDEPLSFLGETLKLPVQYEKRREELTKHLIPLREKVTK</sequence>
<dbReference type="InterPro" id="IPR052537">
    <property type="entry name" value="Extradiol_RC_dioxygenase"/>
</dbReference>
<evidence type="ECO:0000313" key="2">
    <source>
        <dbReference type="EMBL" id="SDJ01798.1"/>
    </source>
</evidence>
<organism evidence="2 3">
    <name type="scientific">Proteiniclasticum ruminis</name>
    <dbReference type="NCBI Taxonomy" id="398199"/>
    <lineage>
        <taxon>Bacteria</taxon>
        <taxon>Bacillati</taxon>
        <taxon>Bacillota</taxon>
        <taxon>Clostridia</taxon>
        <taxon>Eubacteriales</taxon>
        <taxon>Clostridiaceae</taxon>
        <taxon>Proteiniclasticum</taxon>
    </lineage>
</organism>
<dbReference type="PROSITE" id="PS51819">
    <property type="entry name" value="VOC"/>
    <property type="match status" value="2"/>
</dbReference>
<dbReference type="Pfam" id="PF00903">
    <property type="entry name" value="Glyoxalase"/>
    <property type="match status" value="1"/>
</dbReference>
<dbReference type="InterPro" id="IPR037523">
    <property type="entry name" value="VOC_core"/>
</dbReference>